<dbReference type="SUPFAM" id="SSF52833">
    <property type="entry name" value="Thioredoxin-like"/>
    <property type="match status" value="1"/>
</dbReference>
<protein>
    <submittedName>
        <fullName evidence="2">Protein disulfide oxidoreductase</fullName>
    </submittedName>
</protein>
<dbReference type="InterPro" id="IPR036249">
    <property type="entry name" value="Thioredoxin-like_sf"/>
</dbReference>
<name>A0A2P7TZ53_9NEIS</name>
<dbReference type="RefSeq" id="WP_106742078.1">
    <property type="nucleotide sequence ID" value="NZ_PXYY01000055.1"/>
</dbReference>
<gene>
    <name evidence="2" type="ORF">C7N83_08755</name>
</gene>
<keyword evidence="3" id="KW-1185">Reference proteome</keyword>
<proteinExistence type="predicted"/>
<dbReference type="EMBL" id="PXYY01000055">
    <property type="protein sequence ID" value="PSJ80008.1"/>
    <property type="molecule type" value="Genomic_DNA"/>
</dbReference>
<dbReference type="PANTHER" id="PTHR42852">
    <property type="entry name" value="THIOL:DISULFIDE INTERCHANGE PROTEIN DSBE"/>
    <property type="match status" value="1"/>
</dbReference>
<accession>A0A2P7TZ53</accession>
<dbReference type="GO" id="GO:0016209">
    <property type="term" value="F:antioxidant activity"/>
    <property type="evidence" value="ECO:0007669"/>
    <property type="project" value="InterPro"/>
</dbReference>
<dbReference type="InterPro" id="IPR050553">
    <property type="entry name" value="Thioredoxin_ResA/DsbE_sf"/>
</dbReference>
<sequence>MQRTLSLSYLKSFLQAALFFAVLSVAIDWWRKPNQPVSFSDQTLITLHQNSISLRHLSQNRIIIVYFWGTWCSICKYTSPTIEKLHQNHIPIISIAVKSGNNAALKHYLSHNGLSFPTVNDSDGLISHQWNISVTPTIVLMKNGQMLHSTTGISSYWGLRLRMLISDLIY</sequence>
<reference evidence="2 3" key="1">
    <citation type="submission" date="2018-03" db="EMBL/GenBank/DDBJ databases">
        <title>Neisseria weixii sp. nov., isolated from the intestinal contents of Tibetan Plateau pika (Ochotona curzoniae) in Yushu, Qinghai Province, China.</title>
        <authorList>
            <person name="Gui Z."/>
        </authorList>
    </citation>
    <scope>NUCLEOTIDE SEQUENCE [LARGE SCALE GENOMIC DNA]</scope>
    <source>
        <strain evidence="2 3">ATCC 51483</strain>
    </source>
</reference>
<dbReference type="Proteomes" id="UP000241868">
    <property type="component" value="Unassembled WGS sequence"/>
</dbReference>
<dbReference type="OrthoDB" id="9811352at2"/>
<organism evidence="2 3">
    <name type="scientific">Neisseria iguanae</name>
    <dbReference type="NCBI Taxonomy" id="90242"/>
    <lineage>
        <taxon>Bacteria</taxon>
        <taxon>Pseudomonadati</taxon>
        <taxon>Pseudomonadota</taxon>
        <taxon>Betaproteobacteria</taxon>
        <taxon>Neisseriales</taxon>
        <taxon>Neisseriaceae</taxon>
        <taxon>Neisseria</taxon>
    </lineage>
</organism>
<dbReference type="Gene3D" id="3.40.30.10">
    <property type="entry name" value="Glutaredoxin"/>
    <property type="match status" value="1"/>
</dbReference>
<evidence type="ECO:0000313" key="2">
    <source>
        <dbReference type="EMBL" id="PSJ80008.1"/>
    </source>
</evidence>
<dbReference type="InterPro" id="IPR013766">
    <property type="entry name" value="Thioredoxin_domain"/>
</dbReference>
<feature type="domain" description="Thioredoxin" evidence="1">
    <location>
        <begin position="11"/>
        <end position="170"/>
    </location>
</feature>
<dbReference type="InterPro" id="IPR012336">
    <property type="entry name" value="Thioredoxin-like_fold"/>
</dbReference>
<dbReference type="AlphaFoldDB" id="A0A2P7TZ53"/>
<dbReference type="GO" id="GO:0016491">
    <property type="term" value="F:oxidoreductase activity"/>
    <property type="evidence" value="ECO:0007669"/>
    <property type="project" value="InterPro"/>
</dbReference>
<dbReference type="CDD" id="cd03011">
    <property type="entry name" value="TlpA_like_ScsD_MtbDsbE"/>
    <property type="match status" value="1"/>
</dbReference>
<dbReference type="PROSITE" id="PS51352">
    <property type="entry name" value="THIOREDOXIN_2"/>
    <property type="match status" value="1"/>
</dbReference>
<dbReference type="PANTHER" id="PTHR42852:SF17">
    <property type="entry name" value="THIOREDOXIN-LIKE PROTEIN HI_1115"/>
    <property type="match status" value="1"/>
</dbReference>
<dbReference type="Pfam" id="PF13905">
    <property type="entry name" value="Thioredoxin_8"/>
    <property type="match status" value="1"/>
</dbReference>
<comment type="caution">
    <text evidence="2">The sequence shown here is derived from an EMBL/GenBank/DDBJ whole genome shotgun (WGS) entry which is preliminary data.</text>
</comment>
<evidence type="ECO:0000313" key="3">
    <source>
        <dbReference type="Proteomes" id="UP000241868"/>
    </source>
</evidence>
<evidence type="ECO:0000259" key="1">
    <source>
        <dbReference type="PROSITE" id="PS51352"/>
    </source>
</evidence>